<dbReference type="Pfam" id="PF03109">
    <property type="entry name" value="ABC1"/>
    <property type="match status" value="1"/>
</dbReference>
<keyword evidence="2" id="KW-1133">Transmembrane helix</keyword>
<keyword evidence="2" id="KW-0472">Membrane</keyword>
<feature type="non-terminal residue" evidence="4">
    <location>
        <position position="463"/>
    </location>
</feature>
<dbReference type="EMBL" id="MU855630">
    <property type="protein sequence ID" value="KAK3900857.1"/>
    <property type="molecule type" value="Genomic_DNA"/>
</dbReference>
<dbReference type="Proteomes" id="UP001303889">
    <property type="component" value="Unassembled WGS sequence"/>
</dbReference>
<accession>A0AAN6RRL6</accession>
<dbReference type="InterPro" id="IPR051130">
    <property type="entry name" value="Mito_struct-func_regulator"/>
</dbReference>
<feature type="transmembrane region" description="Helical" evidence="2">
    <location>
        <begin position="98"/>
        <end position="116"/>
    </location>
</feature>
<dbReference type="InterPro" id="IPR004147">
    <property type="entry name" value="ABC1_dom"/>
</dbReference>
<keyword evidence="5" id="KW-1185">Reference proteome</keyword>
<protein>
    <submittedName>
        <fullName evidence="4">ABC1 family protein C10F6.14c</fullName>
    </submittedName>
</protein>
<dbReference type="InterPro" id="IPR011009">
    <property type="entry name" value="Kinase-like_dom_sf"/>
</dbReference>
<evidence type="ECO:0000256" key="2">
    <source>
        <dbReference type="SAM" id="Phobius"/>
    </source>
</evidence>
<feature type="region of interest" description="Disordered" evidence="1">
    <location>
        <begin position="42"/>
        <end position="86"/>
    </location>
</feature>
<sequence length="463" mass="52320">MWRLGIQGARRPPPILRQSRSGPTLLRTRQCAAPTWPVWPAAGHLSPPSTRPLSSTARRHVARSSGPFEPLRPPTPSSLGAPRTARSFRRTRRWGRRLLILTAVLGAGYLLDHQLYASGMARSLRTFGMGLLVAADYKINFRPEPLPLIGSRAEGGIPELHRRSAERLSSLLRENGGLYLKIGQAIAMQSAVLPPEFQRMFARMFDDAPQDPWEDVEKVIREDFGGRSVEEVFGVSFAGVEGKGVMERIARASASVAQVHWARLPDGREVAIKIQKPEIAKQIGWDLWAFKVVMKVYTWWFDLPLYSLVPFITERLMLETDFENEAKNSEVMRELINKEPSLRGRVYVPPVYPELSSRRVLTTEWIEGTRLWDKESLTRPWLGGRGRGSMGVHGAQLDPPDMEAIRRELRENPHSQNLKPERTEWKGRRGKGGLGVSTKEVMTTMIDLFSAQIFKWGVVHCDP</sequence>
<reference evidence="4" key="2">
    <citation type="submission" date="2023-05" db="EMBL/GenBank/DDBJ databases">
        <authorList>
            <consortium name="Lawrence Berkeley National Laboratory"/>
            <person name="Steindorff A."/>
            <person name="Hensen N."/>
            <person name="Bonometti L."/>
            <person name="Westerberg I."/>
            <person name="Brannstrom I.O."/>
            <person name="Guillou S."/>
            <person name="Cros-Aarteil S."/>
            <person name="Calhoun S."/>
            <person name="Haridas S."/>
            <person name="Kuo A."/>
            <person name="Mondo S."/>
            <person name="Pangilinan J."/>
            <person name="Riley R."/>
            <person name="Labutti K."/>
            <person name="Andreopoulos B."/>
            <person name="Lipzen A."/>
            <person name="Chen C."/>
            <person name="Yanf M."/>
            <person name="Daum C."/>
            <person name="Ng V."/>
            <person name="Clum A."/>
            <person name="Ohm R."/>
            <person name="Martin F."/>
            <person name="Silar P."/>
            <person name="Natvig D."/>
            <person name="Lalanne C."/>
            <person name="Gautier V."/>
            <person name="Ament-Velasquez S.L."/>
            <person name="Kruys A."/>
            <person name="Hutchinson M.I."/>
            <person name="Powell A.J."/>
            <person name="Barry K."/>
            <person name="Miller A.N."/>
            <person name="Grigoriev I.V."/>
            <person name="Debuchy R."/>
            <person name="Gladieux P."/>
            <person name="Thoren M.H."/>
            <person name="Johannesson H."/>
        </authorList>
    </citation>
    <scope>NUCLEOTIDE SEQUENCE</scope>
    <source>
        <strain evidence="4">CBS 103.79</strain>
    </source>
</reference>
<feature type="domain" description="ABC1 atypical kinase-like" evidence="3">
    <location>
        <begin position="204"/>
        <end position="463"/>
    </location>
</feature>
<feature type="compositionally biased region" description="Low complexity" evidence="1">
    <location>
        <begin position="45"/>
        <end position="56"/>
    </location>
</feature>
<name>A0AAN6RRL6_9PEZI</name>
<evidence type="ECO:0000313" key="5">
    <source>
        <dbReference type="Proteomes" id="UP001303889"/>
    </source>
</evidence>
<evidence type="ECO:0000256" key="1">
    <source>
        <dbReference type="SAM" id="MobiDB-lite"/>
    </source>
</evidence>
<dbReference type="PANTHER" id="PTHR43173:SF37">
    <property type="entry name" value="ABC1 FAMILY PROTEIN C10F6.14C"/>
    <property type="match status" value="1"/>
</dbReference>
<keyword evidence="2" id="KW-0812">Transmembrane</keyword>
<organism evidence="4 5">
    <name type="scientific">Staphylotrichum tortipilum</name>
    <dbReference type="NCBI Taxonomy" id="2831512"/>
    <lineage>
        <taxon>Eukaryota</taxon>
        <taxon>Fungi</taxon>
        <taxon>Dikarya</taxon>
        <taxon>Ascomycota</taxon>
        <taxon>Pezizomycotina</taxon>
        <taxon>Sordariomycetes</taxon>
        <taxon>Sordariomycetidae</taxon>
        <taxon>Sordariales</taxon>
        <taxon>Chaetomiaceae</taxon>
        <taxon>Staphylotrichum</taxon>
    </lineage>
</organism>
<proteinExistence type="predicted"/>
<feature type="region of interest" description="Disordered" evidence="1">
    <location>
        <begin position="1"/>
        <end position="23"/>
    </location>
</feature>
<gene>
    <name evidence="4" type="ORF">C8A05DRAFT_16882</name>
</gene>
<dbReference type="PANTHER" id="PTHR43173">
    <property type="entry name" value="ABC1 FAMILY PROTEIN"/>
    <property type="match status" value="1"/>
</dbReference>
<dbReference type="AlphaFoldDB" id="A0AAN6RRL6"/>
<evidence type="ECO:0000259" key="3">
    <source>
        <dbReference type="Pfam" id="PF03109"/>
    </source>
</evidence>
<comment type="caution">
    <text evidence="4">The sequence shown here is derived from an EMBL/GenBank/DDBJ whole genome shotgun (WGS) entry which is preliminary data.</text>
</comment>
<dbReference type="SUPFAM" id="SSF56112">
    <property type="entry name" value="Protein kinase-like (PK-like)"/>
    <property type="match status" value="1"/>
</dbReference>
<evidence type="ECO:0000313" key="4">
    <source>
        <dbReference type="EMBL" id="KAK3900857.1"/>
    </source>
</evidence>
<reference evidence="4" key="1">
    <citation type="journal article" date="2023" name="Mol. Phylogenet. Evol.">
        <title>Genome-scale phylogeny and comparative genomics of the fungal order Sordariales.</title>
        <authorList>
            <person name="Hensen N."/>
            <person name="Bonometti L."/>
            <person name="Westerberg I."/>
            <person name="Brannstrom I.O."/>
            <person name="Guillou S."/>
            <person name="Cros-Aarteil S."/>
            <person name="Calhoun S."/>
            <person name="Haridas S."/>
            <person name="Kuo A."/>
            <person name="Mondo S."/>
            <person name="Pangilinan J."/>
            <person name="Riley R."/>
            <person name="LaButti K."/>
            <person name="Andreopoulos B."/>
            <person name="Lipzen A."/>
            <person name="Chen C."/>
            <person name="Yan M."/>
            <person name="Daum C."/>
            <person name="Ng V."/>
            <person name="Clum A."/>
            <person name="Steindorff A."/>
            <person name="Ohm R.A."/>
            <person name="Martin F."/>
            <person name="Silar P."/>
            <person name="Natvig D.O."/>
            <person name="Lalanne C."/>
            <person name="Gautier V."/>
            <person name="Ament-Velasquez S.L."/>
            <person name="Kruys A."/>
            <person name="Hutchinson M.I."/>
            <person name="Powell A.J."/>
            <person name="Barry K."/>
            <person name="Miller A.N."/>
            <person name="Grigoriev I.V."/>
            <person name="Debuchy R."/>
            <person name="Gladieux P."/>
            <person name="Hiltunen Thoren M."/>
            <person name="Johannesson H."/>
        </authorList>
    </citation>
    <scope>NUCLEOTIDE SEQUENCE</scope>
    <source>
        <strain evidence="4">CBS 103.79</strain>
    </source>
</reference>